<dbReference type="EMBL" id="BQNB010017922">
    <property type="protein sequence ID" value="GJT68698.1"/>
    <property type="molecule type" value="Genomic_DNA"/>
</dbReference>
<sequence>MEKFKNVIFKQRKEINDRMAEIFGLLKELTASRTSEKVLVREEARHPITKHVNSISLIRMEDEKSVKSNRVVGEDMVEPNKSDLAGTLEEVDGKGGLKYMDALVDQGSDVNVMPLSTYNRLTNEKLVEIEIRLSLASQLHIQPLGIAEEVLVEIAGFIYPMDFVILDIKEDRRKPFILGTSFLTTAKVEIRLYLMRRNPEFLRSFMWTILG</sequence>
<dbReference type="CDD" id="cd00303">
    <property type="entry name" value="retropepsin_like"/>
    <property type="match status" value="1"/>
</dbReference>
<dbReference type="InterPro" id="IPR021109">
    <property type="entry name" value="Peptidase_aspartic_dom_sf"/>
</dbReference>
<gene>
    <name evidence="1" type="ORF">Tco_1020178</name>
</gene>
<protein>
    <submittedName>
        <fullName evidence="1">MAK10-like protein</fullName>
    </submittedName>
</protein>
<comment type="caution">
    <text evidence="1">The sequence shown here is derived from an EMBL/GenBank/DDBJ whole genome shotgun (WGS) entry which is preliminary data.</text>
</comment>
<reference evidence="1" key="1">
    <citation type="journal article" date="2022" name="Int. J. Mol. Sci.">
        <title>Draft Genome of Tanacetum Coccineum: Genomic Comparison of Closely Related Tanacetum-Family Plants.</title>
        <authorList>
            <person name="Yamashiro T."/>
            <person name="Shiraishi A."/>
            <person name="Nakayama K."/>
            <person name="Satake H."/>
        </authorList>
    </citation>
    <scope>NUCLEOTIDE SEQUENCE</scope>
</reference>
<reference evidence="1" key="2">
    <citation type="submission" date="2022-01" db="EMBL/GenBank/DDBJ databases">
        <authorList>
            <person name="Yamashiro T."/>
            <person name="Shiraishi A."/>
            <person name="Satake H."/>
            <person name="Nakayama K."/>
        </authorList>
    </citation>
    <scope>NUCLEOTIDE SEQUENCE</scope>
</reference>
<evidence type="ECO:0000313" key="2">
    <source>
        <dbReference type="Proteomes" id="UP001151760"/>
    </source>
</evidence>
<keyword evidence="2" id="KW-1185">Reference proteome</keyword>
<dbReference type="PANTHER" id="PTHR33067:SF9">
    <property type="entry name" value="RNA-DIRECTED DNA POLYMERASE"/>
    <property type="match status" value="1"/>
</dbReference>
<evidence type="ECO:0000313" key="1">
    <source>
        <dbReference type="EMBL" id="GJT68698.1"/>
    </source>
</evidence>
<organism evidence="1 2">
    <name type="scientific">Tanacetum coccineum</name>
    <dbReference type="NCBI Taxonomy" id="301880"/>
    <lineage>
        <taxon>Eukaryota</taxon>
        <taxon>Viridiplantae</taxon>
        <taxon>Streptophyta</taxon>
        <taxon>Embryophyta</taxon>
        <taxon>Tracheophyta</taxon>
        <taxon>Spermatophyta</taxon>
        <taxon>Magnoliopsida</taxon>
        <taxon>eudicotyledons</taxon>
        <taxon>Gunneridae</taxon>
        <taxon>Pentapetalae</taxon>
        <taxon>asterids</taxon>
        <taxon>campanulids</taxon>
        <taxon>Asterales</taxon>
        <taxon>Asteraceae</taxon>
        <taxon>Asteroideae</taxon>
        <taxon>Anthemideae</taxon>
        <taxon>Anthemidinae</taxon>
        <taxon>Tanacetum</taxon>
    </lineage>
</organism>
<accession>A0ABQ5FZA9</accession>
<dbReference type="Proteomes" id="UP001151760">
    <property type="component" value="Unassembled WGS sequence"/>
</dbReference>
<name>A0ABQ5FZA9_9ASTR</name>
<dbReference type="PANTHER" id="PTHR33067">
    <property type="entry name" value="RNA-DIRECTED DNA POLYMERASE-RELATED"/>
    <property type="match status" value="1"/>
</dbReference>
<proteinExistence type="predicted"/>
<dbReference type="Gene3D" id="2.40.70.10">
    <property type="entry name" value="Acid Proteases"/>
    <property type="match status" value="1"/>
</dbReference>